<sequence length="403" mass="46446">MLNKVIPRTEYIGKLKGFRNNGLIKVIMGPRRCGKSFLLKLFQQELLKSGVAADHIISIELDDLLQVSLREPQVLHSHVLDHLKDESVHYVFIDEVQLCAHFEEVIASLTKRQNIDLYVTGSNAYLLSGELATFLTGRYTKVEMLPLSFKEFRQAVLEDGLSEQEDFERYLQIGSFPALVRDRDDPEHIDIYYSDLIQSIILKDISWRLKLRDTETLFRLCCLLSSNVGSALSTTSILNTLKTQKVDISRLTLSTYLNALVDSYFVHRVPRFDVRGKLTLRSEEKYYLSDIGFRHHLVTTPVKDYGHLLENIVYLELSRRYKKVCIGKNTQKEIDFVVQTNDGFAYYQVSQTVLDPKTLERELNAFSGLKDAHPRYLLTMDSLGKGRNFDGIKQLNLVQWLLN</sequence>
<keyword evidence="3" id="KW-0547">Nucleotide-binding</keyword>
<dbReference type="Pfam" id="PF13173">
    <property type="entry name" value="AAA_14"/>
    <property type="match status" value="1"/>
</dbReference>
<gene>
    <name evidence="3" type="ORF">H5985_07010</name>
</gene>
<evidence type="ECO:0000259" key="2">
    <source>
        <dbReference type="Pfam" id="PF13635"/>
    </source>
</evidence>
<protein>
    <submittedName>
        <fullName evidence="3">ATP-binding protein</fullName>
    </submittedName>
</protein>
<feature type="domain" description="AAA" evidence="1">
    <location>
        <begin position="24"/>
        <end position="152"/>
    </location>
</feature>
<organism evidence="3 4">
    <name type="scientific">Parasutterella secunda</name>
    <dbReference type="NCBI Taxonomy" id="626947"/>
    <lineage>
        <taxon>Bacteria</taxon>
        <taxon>Pseudomonadati</taxon>
        <taxon>Pseudomonadota</taxon>
        <taxon>Betaproteobacteria</taxon>
        <taxon>Burkholderiales</taxon>
        <taxon>Sutterellaceae</taxon>
        <taxon>Parasutterella</taxon>
    </lineage>
</organism>
<reference evidence="3 4" key="1">
    <citation type="journal article" date="2021" name="Sci. Rep.">
        <title>The distribution of antibiotic resistance genes in chicken gut microbiota commensals.</title>
        <authorList>
            <person name="Juricova H."/>
            <person name="Matiasovicova J."/>
            <person name="Kubasova T."/>
            <person name="Cejkova D."/>
            <person name="Rychlik I."/>
        </authorList>
    </citation>
    <scope>NUCLEOTIDE SEQUENCE [LARGE SCALE GENOMIC DNA]</scope>
    <source>
        <strain evidence="3 4">An562</strain>
    </source>
</reference>
<evidence type="ECO:0000259" key="1">
    <source>
        <dbReference type="Pfam" id="PF13173"/>
    </source>
</evidence>
<name>A0ABS2GVX3_9BURK</name>
<dbReference type="GO" id="GO:0005524">
    <property type="term" value="F:ATP binding"/>
    <property type="evidence" value="ECO:0007669"/>
    <property type="project" value="UniProtKB-KW"/>
</dbReference>
<dbReference type="Pfam" id="PF13635">
    <property type="entry name" value="DUF4143"/>
    <property type="match status" value="1"/>
</dbReference>
<dbReference type="InterPro" id="IPR027417">
    <property type="entry name" value="P-loop_NTPase"/>
</dbReference>
<dbReference type="Proteomes" id="UP000777002">
    <property type="component" value="Unassembled WGS sequence"/>
</dbReference>
<comment type="caution">
    <text evidence="3">The sequence shown here is derived from an EMBL/GenBank/DDBJ whole genome shotgun (WGS) entry which is preliminary data.</text>
</comment>
<accession>A0ABS2GVX3</accession>
<dbReference type="InterPro" id="IPR025420">
    <property type="entry name" value="DUF4143"/>
</dbReference>
<dbReference type="PANTHER" id="PTHR33295:SF20">
    <property type="entry name" value="ATPASE"/>
    <property type="match status" value="1"/>
</dbReference>
<dbReference type="PANTHER" id="PTHR33295">
    <property type="entry name" value="ATPASE"/>
    <property type="match status" value="1"/>
</dbReference>
<dbReference type="EMBL" id="JACJKX010000012">
    <property type="protein sequence ID" value="MBM6929013.1"/>
    <property type="molecule type" value="Genomic_DNA"/>
</dbReference>
<keyword evidence="4" id="KW-1185">Reference proteome</keyword>
<keyword evidence="3" id="KW-0067">ATP-binding</keyword>
<dbReference type="SUPFAM" id="SSF52540">
    <property type="entry name" value="P-loop containing nucleoside triphosphate hydrolases"/>
    <property type="match status" value="1"/>
</dbReference>
<evidence type="ECO:0000313" key="3">
    <source>
        <dbReference type="EMBL" id="MBM6929013.1"/>
    </source>
</evidence>
<dbReference type="InterPro" id="IPR041682">
    <property type="entry name" value="AAA_14"/>
</dbReference>
<evidence type="ECO:0000313" key="4">
    <source>
        <dbReference type="Proteomes" id="UP000777002"/>
    </source>
</evidence>
<proteinExistence type="predicted"/>
<feature type="domain" description="DUF4143" evidence="2">
    <location>
        <begin position="203"/>
        <end position="347"/>
    </location>
</feature>